<dbReference type="Pfam" id="PF13041">
    <property type="entry name" value="PPR_2"/>
    <property type="match status" value="1"/>
</dbReference>
<name>A0A4Y7IJV9_PAPSO</name>
<dbReference type="Proteomes" id="UP000316621">
    <property type="component" value="Chromosome 1"/>
</dbReference>
<comment type="similarity">
    <text evidence="1">Belongs to the PPR family. P subfamily.</text>
</comment>
<evidence type="ECO:0000256" key="3">
    <source>
        <dbReference type="PROSITE-ProRule" id="PRU00708"/>
    </source>
</evidence>
<dbReference type="Gene3D" id="1.25.40.10">
    <property type="entry name" value="Tetratricopeptide repeat domain"/>
    <property type="match status" value="1"/>
</dbReference>
<evidence type="ECO:0000313" key="5">
    <source>
        <dbReference type="Proteomes" id="UP000316621"/>
    </source>
</evidence>
<dbReference type="PANTHER" id="PTHR46128">
    <property type="entry name" value="MITOCHONDRIAL GROUP I INTRON SPLICING FACTOR CCM1"/>
    <property type="match status" value="1"/>
</dbReference>
<evidence type="ECO:0000313" key="4">
    <source>
        <dbReference type="EMBL" id="RZC48386.1"/>
    </source>
</evidence>
<dbReference type="InterPro" id="IPR050872">
    <property type="entry name" value="PPR_P_subfamily"/>
</dbReference>
<dbReference type="InterPro" id="IPR002885">
    <property type="entry name" value="PPR_rpt"/>
</dbReference>
<protein>
    <recommendedName>
        <fullName evidence="6">Pentacotripeptide-repeat region of PRORP domain-containing protein</fullName>
    </recommendedName>
</protein>
<dbReference type="Gramene" id="RZC48386">
    <property type="protein sequence ID" value="RZC48386"/>
    <property type="gene ID" value="C5167_041328"/>
</dbReference>
<dbReference type="EMBL" id="CM010715">
    <property type="protein sequence ID" value="RZC48386.1"/>
    <property type="molecule type" value="Genomic_DNA"/>
</dbReference>
<evidence type="ECO:0000256" key="2">
    <source>
        <dbReference type="ARBA" id="ARBA00022737"/>
    </source>
</evidence>
<dbReference type="Pfam" id="PF01535">
    <property type="entry name" value="PPR"/>
    <property type="match status" value="1"/>
</dbReference>
<evidence type="ECO:0008006" key="6">
    <source>
        <dbReference type="Google" id="ProtNLM"/>
    </source>
</evidence>
<dbReference type="AlphaFoldDB" id="A0A4Y7IJV9"/>
<sequence>MSALRRVISHHSSSLNPPHLVLLGNRFYVSNTSHLTKIHCAMKLFDRMIEMGIEPNECTCVALITGLCRTGNIHLALKVQNNMVRWNNFEPNVYSYCVIIDSLCKGGLLDEALNLFLQMINDAKIALNVVVYNTLINGL</sequence>
<accession>A0A4Y7IJV9</accession>
<dbReference type="InterPro" id="IPR011990">
    <property type="entry name" value="TPR-like_helical_dom_sf"/>
</dbReference>
<keyword evidence="2" id="KW-0677">Repeat</keyword>
<evidence type="ECO:0000256" key="1">
    <source>
        <dbReference type="ARBA" id="ARBA00007626"/>
    </source>
</evidence>
<dbReference type="STRING" id="3469.A0A4Y7IJV9"/>
<organism evidence="4 5">
    <name type="scientific">Papaver somniferum</name>
    <name type="common">Opium poppy</name>
    <dbReference type="NCBI Taxonomy" id="3469"/>
    <lineage>
        <taxon>Eukaryota</taxon>
        <taxon>Viridiplantae</taxon>
        <taxon>Streptophyta</taxon>
        <taxon>Embryophyta</taxon>
        <taxon>Tracheophyta</taxon>
        <taxon>Spermatophyta</taxon>
        <taxon>Magnoliopsida</taxon>
        <taxon>Ranunculales</taxon>
        <taxon>Papaveraceae</taxon>
        <taxon>Papaveroideae</taxon>
        <taxon>Papaver</taxon>
    </lineage>
</organism>
<feature type="repeat" description="PPR" evidence="3">
    <location>
        <begin position="92"/>
        <end position="122"/>
    </location>
</feature>
<keyword evidence="5" id="KW-1185">Reference proteome</keyword>
<proteinExistence type="inferred from homology"/>
<dbReference type="PROSITE" id="PS51375">
    <property type="entry name" value="PPR"/>
    <property type="match status" value="1"/>
</dbReference>
<dbReference type="PANTHER" id="PTHR46128:SF211">
    <property type="entry name" value="PENTACOTRIPEPTIDE-REPEAT REGION OF PRORP DOMAIN-CONTAINING PROTEIN"/>
    <property type="match status" value="1"/>
</dbReference>
<gene>
    <name evidence="4" type="ORF">C5167_041328</name>
</gene>
<dbReference type="NCBIfam" id="TIGR00756">
    <property type="entry name" value="PPR"/>
    <property type="match status" value="3"/>
</dbReference>
<reference evidence="4 5" key="1">
    <citation type="journal article" date="2018" name="Science">
        <title>The opium poppy genome and morphinan production.</title>
        <authorList>
            <person name="Guo L."/>
            <person name="Winzer T."/>
            <person name="Yang X."/>
            <person name="Li Y."/>
            <person name="Ning Z."/>
            <person name="He Z."/>
            <person name="Teodor R."/>
            <person name="Lu Y."/>
            <person name="Bowser T.A."/>
            <person name="Graham I.A."/>
            <person name="Ye K."/>
        </authorList>
    </citation>
    <scope>NUCLEOTIDE SEQUENCE [LARGE SCALE GENOMIC DNA]</scope>
    <source>
        <strain evidence="5">cv. HN1</strain>
        <tissue evidence="4">Leaves</tissue>
    </source>
</reference>